<dbReference type="EMBL" id="JAOVQO010000005">
    <property type="protein sequence ID" value="MCU9847663.1"/>
    <property type="molecule type" value="Genomic_DNA"/>
</dbReference>
<protein>
    <recommendedName>
        <fullName evidence="4">Lipoprotein</fullName>
    </recommendedName>
</protein>
<feature type="compositionally biased region" description="Basic and acidic residues" evidence="1">
    <location>
        <begin position="294"/>
        <end position="314"/>
    </location>
</feature>
<keyword evidence="3" id="KW-1185">Reference proteome</keyword>
<evidence type="ECO:0008006" key="4">
    <source>
        <dbReference type="Google" id="ProtNLM"/>
    </source>
</evidence>
<feature type="region of interest" description="Disordered" evidence="1">
    <location>
        <begin position="292"/>
        <end position="330"/>
    </location>
</feature>
<evidence type="ECO:0000313" key="2">
    <source>
        <dbReference type="EMBL" id="MCU9847663.1"/>
    </source>
</evidence>
<sequence>MVGASKILTVSYGTFSCTLEGFDEPFSTMKAIAEYFRDLAADDRYFGAEPPTPDAEMLHKIAEREIQRRVDAKISEHGIVLRPQGAQADQPATAPAPAAAKSAAASAPAVAERVTAPEDDGVAAKLQRIRAVVATTHPASGANEPEAEFASAAPMPGDDFGFDIDLGDDLSEPMEASPAVGAGPASDSAAPEDDKPSYFERARARVIKIHRAAAENDGTSPQAIPAAPEAGRDADVTVESPDEDDQRSAIFAALHDDAGAAATDEPQDDAVDAAEDDEDSTLLAGISAAIGAAGHDHGTDAPRNRAEPPHEPRRPSHTGRAILEARSDNDEASVERLMEVAKSKLEGVENRRRFSAITQLKAAVVATVADRKLKSSDDEDRASAAPRTDLDRYRDDLSKAVRPRPPVTGMEDAEPAPAPAAEPRPAPLVLVSAQRIDAEPEPAPADEEIIQPRRVSAGHHDLDEADVDEAEVEAEAAISPEDARNFADFAERLGATSLVELLEAAAAYTAMVEGQPHFSRPQILRKIARVSDEVEYSREDGLRSFGMLLRQGKIQKVRRGQFAITEASRFMSEARHATR</sequence>
<comment type="caution">
    <text evidence="2">The sequence shown here is derived from an EMBL/GenBank/DDBJ whole genome shotgun (WGS) entry which is preliminary data.</text>
</comment>
<evidence type="ECO:0000256" key="1">
    <source>
        <dbReference type="SAM" id="MobiDB-lite"/>
    </source>
</evidence>
<evidence type="ECO:0000313" key="3">
    <source>
        <dbReference type="Proteomes" id="UP001209535"/>
    </source>
</evidence>
<dbReference type="RefSeq" id="WP_263334380.1">
    <property type="nucleotide sequence ID" value="NZ_JAOVQO010000005.1"/>
</dbReference>
<feature type="compositionally biased region" description="Acidic residues" evidence="1">
    <location>
        <begin position="160"/>
        <end position="172"/>
    </location>
</feature>
<feature type="region of interest" description="Disordered" evidence="1">
    <location>
        <begin position="211"/>
        <end position="245"/>
    </location>
</feature>
<name>A0ABT2X152_9RHOB</name>
<feature type="compositionally biased region" description="Basic and acidic residues" evidence="1">
    <location>
        <begin position="388"/>
        <end position="399"/>
    </location>
</feature>
<dbReference type="PROSITE" id="PS51257">
    <property type="entry name" value="PROKAR_LIPOPROTEIN"/>
    <property type="match status" value="1"/>
</dbReference>
<dbReference type="Proteomes" id="UP001209535">
    <property type="component" value="Unassembled WGS sequence"/>
</dbReference>
<organism evidence="2 3">
    <name type="scientific">Albidovulum salinarum</name>
    <dbReference type="NCBI Taxonomy" id="2984153"/>
    <lineage>
        <taxon>Bacteria</taxon>
        <taxon>Pseudomonadati</taxon>
        <taxon>Pseudomonadota</taxon>
        <taxon>Alphaproteobacteria</taxon>
        <taxon>Rhodobacterales</taxon>
        <taxon>Paracoccaceae</taxon>
        <taxon>Albidovulum</taxon>
    </lineage>
</organism>
<reference evidence="2 3" key="1">
    <citation type="submission" date="2022-10" db="EMBL/GenBank/DDBJ databases">
        <title>Defluviimonas sp. nov., isolated from ocean surface sediments.</title>
        <authorList>
            <person name="He W."/>
            <person name="Wang L."/>
            <person name="Zhang D.-F."/>
        </authorList>
    </citation>
    <scope>NUCLEOTIDE SEQUENCE [LARGE SCALE GENOMIC DNA]</scope>
    <source>
        <strain evidence="2 3">WL0024</strain>
    </source>
</reference>
<gene>
    <name evidence="2" type="ORF">OEZ60_06550</name>
</gene>
<feature type="compositionally biased region" description="Pro residues" evidence="1">
    <location>
        <begin position="416"/>
        <end position="425"/>
    </location>
</feature>
<accession>A0ABT2X152</accession>
<proteinExistence type="predicted"/>
<feature type="region of interest" description="Disordered" evidence="1">
    <location>
        <begin position="371"/>
        <end position="425"/>
    </location>
</feature>
<feature type="region of interest" description="Disordered" evidence="1">
    <location>
        <begin position="136"/>
        <end position="196"/>
    </location>
</feature>